<name>A0ACC3SME5_9PEZI</name>
<organism evidence="1 2">
    <name type="scientific">Zalaria obscura</name>
    <dbReference type="NCBI Taxonomy" id="2024903"/>
    <lineage>
        <taxon>Eukaryota</taxon>
        <taxon>Fungi</taxon>
        <taxon>Dikarya</taxon>
        <taxon>Ascomycota</taxon>
        <taxon>Pezizomycotina</taxon>
        <taxon>Dothideomycetes</taxon>
        <taxon>Dothideomycetidae</taxon>
        <taxon>Dothideales</taxon>
        <taxon>Zalariaceae</taxon>
        <taxon>Zalaria</taxon>
    </lineage>
</organism>
<protein>
    <submittedName>
        <fullName evidence="1">Uncharacterized protein</fullName>
    </submittedName>
</protein>
<gene>
    <name evidence="1" type="ORF">M8818_001725</name>
</gene>
<reference evidence="1" key="1">
    <citation type="submission" date="2024-02" db="EMBL/GenBank/DDBJ databases">
        <title>Metagenome Assembled Genome of Zalaria obscura JY119.</title>
        <authorList>
            <person name="Vighnesh L."/>
            <person name="Jagadeeshwari U."/>
            <person name="Venkata Ramana C."/>
            <person name="Sasikala C."/>
        </authorList>
    </citation>
    <scope>NUCLEOTIDE SEQUENCE</scope>
    <source>
        <strain evidence="1">JY119</strain>
    </source>
</reference>
<proteinExistence type="predicted"/>
<sequence>MKPTSDNSSIRKRPLSDHRQLSSAVPYDAGLARGTQPHDVAGPSMAHQADGQGHGSAIEPRPRTPKNVTRHPLKEDESGAQMETRSLAGSTASTGTGRLKKPRSKRAPERPKTRFDVNTDADNNKDSDNARHDVFAVVPSPPKGRKTAGKATSAIKKGPARKNARKSQRGSGQSAKGKTQKPGMDAKYQQASTVIKQRPSAVPTTRARAAKVKTEVEAVASPVKANGDATAIKRTTRASEAGNVQEETYEQFESEVIAFPGAQPDAVSHGDVAGSSQQNAIELASASESELEKEGPIPAPRANESNIRRNQIEGSGSMPHTPYRSSPPDVLGPINGQHYRPVLHEASAQAFSQQQRSNSDTGGSSSVGRDLPSIPPRPDKRSGDISSNTKVQPAVPGLDSQAITGIEVEGIVQRAAQSAQEEAPRTDPFAFPDGQPDIMATPRKVTKLMQTLGREVKEKDLSKSSRPSRKPGNRMAYKFLWEHQNATKELAEEKRMLVEEQREAIEELEDAERTLVEEQSNLDLVGGMASSSSCTSASDFAESVDSQESITSQEARESWRASLNAHQSTLFDALVGISHRLVRHLVDQEIAMGDIVSDFHRRGASLVEAMKQDQENEVKDYVSAVRQAWRTMESVAKPAADSVDAAIKDVKASKAQHRGHSLRQESGLGNRLDALMQMYG</sequence>
<keyword evidence="2" id="KW-1185">Reference proteome</keyword>
<dbReference type="EMBL" id="JAMKPW020000007">
    <property type="protein sequence ID" value="KAK8216762.1"/>
    <property type="molecule type" value="Genomic_DNA"/>
</dbReference>
<evidence type="ECO:0000313" key="2">
    <source>
        <dbReference type="Proteomes" id="UP001320706"/>
    </source>
</evidence>
<comment type="caution">
    <text evidence="1">The sequence shown here is derived from an EMBL/GenBank/DDBJ whole genome shotgun (WGS) entry which is preliminary data.</text>
</comment>
<evidence type="ECO:0000313" key="1">
    <source>
        <dbReference type="EMBL" id="KAK8216762.1"/>
    </source>
</evidence>
<accession>A0ACC3SME5</accession>
<dbReference type="Proteomes" id="UP001320706">
    <property type="component" value="Unassembled WGS sequence"/>
</dbReference>